<dbReference type="Proteomes" id="UP001257914">
    <property type="component" value="Unassembled WGS sequence"/>
</dbReference>
<name>A0ABU3R1S8_9GAMM</name>
<feature type="compositionally biased region" description="Basic and acidic residues" evidence="1">
    <location>
        <begin position="60"/>
        <end position="69"/>
    </location>
</feature>
<evidence type="ECO:0000313" key="5">
    <source>
        <dbReference type="Proteomes" id="UP001257914"/>
    </source>
</evidence>
<dbReference type="EMBL" id="JAWCUA010000009">
    <property type="protein sequence ID" value="MDU0113614.1"/>
    <property type="molecule type" value="Genomic_DNA"/>
</dbReference>
<dbReference type="InterPro" id="IPR052521">
    <property type="entry name" value="Cell_div_SPOR-domain"/>
</dbReference>
<dbReference type="PROSITE" id="PS51724">
    <property type="entry name" value="SPOR"/>
    <property type="match status" value="1"/>
</dbReference>
<keyword evidence="5" id="KW-1185">Reference proteome</keyword>
<sequence length="177" mass="20457">MKNKDYVSQNKNKKQPRRTTKTKEKKPFPVLKLAIIVLAVSGFGYFLSQLSDQPTIDTVDQKQPIEKKSKQSVPPPPDDEEWQFIEELENKQVKVSTEELEAKGPFIVRCTTVRSRDRAEALKAKIAFAGFESEVKEYQGTSGIWYRVDLGPYEKKRTAEKTRHELKRNNIHGCVFR</sequence>
<organism evidence="4 5">
    <name type="scientific">Psychrosphaera aquimarina</name>
    <dbReference type="NCBI Taxonomy" id="2044854"/>
    <lineage>
        <taxon>Bacteria</taxon>
        <taxon>Pseudomonadati</taxon>
        <taxon>Pseudomonadota</taxon>
        <taxon>Gammaproteobacteria</taxon>
        <taxon>Alteromonadales</taxon>
        <taxon>Pseudoalteromonadaceae</taxon>
        <taxon>Psychrosphaera</taxon>
    </lineage>
</organism>
<dbReference type="SUPFAM" id="SSF110997">
    <property type="entry name" value="Sporulation related repeat"/>
    <property type="match status" value="1"/>
</dbReference>
<evidence type="ECO:0000256" key="1">
    <source>
        <dbReference type="SAM" id="MobiDB-lite"/>
    </source>
</evidence>
<dbReference type="RefSeq" id="WP_315947239.1">
    <property type="nucleotide sequence ID" value="NZ_JAWCUA010000009.1"/>
</dbReference>
<reference evidence="4 5" key="1">
    <citation type="submission" date="2023-10" db="EMBL/GenBank/DDBJ databases">
        <title>Psychrosphaera aquimaarina strain SW33 isolated from seawater.</title>
        <authorList>
            <person name="Bayburt H."/>
            <person name="Kim J.M."/>
            <person name="Choi B.J."/>
            <person name="Jeon C.O."/>
        </authorList>
    </citation>
    <scope>NUCLEOTIDE SEQUENCE [LARGE SCALE GENOMIC DNA]</scope>
    <source>
        <strain evidence="4 5">KCTC 52743</strain>
    </source>
</reference>
<dbReference type="InterPro" id="IPR007730">
    <property type="entry name" value="SPOR-like_dom"/>
</dbReference>
<feature type="region of interest" description="Disordered" evidence="1">
    <location>
        <begin position="1"/>
        <end position="25"/>
    </location>
</feature>
<comment type="caution">
    <text evidence="4">The sequence shown here is derived from an EMBL/GenBank/DDBJ whole genome shotgun (WGS) entry which is preliminary data.</text>
</comment>
<evidence type="ECO:0000259" key="3">
    <source>
        <dbReference type="PROSITE" id="PS51724"/>
    </source>
</evidence>
<gene>
    <name evidence="4" type="ORF">RT723_11520</name>
</gene>
<keyword evidence="2" id="KW-1133">Transmembrane helix</keyword>
<dbReference type="PANTHER" id="PTHR38687">
    <property type="entry name" value="CELL DIVISION PROTEIN DEDD-RELATED"/>
    <property type="match status" value="1"/>
</dbReference>
<dbReference type="PANTHER" id="PTHR38687:SF2">
    <property type="entry name" value="CELL DIVISION PROTEIN FTSN"/>
    <property type="match status" value="1"/>
</dbReference>
<dbReference type="Gene3D" id="3.30.70.1070">
    <property type="entry name" value="Sporulation related repeat"/>
    <property type="match status" value="1"/>
</dbReference>
<keyword evidence="2" id="KW-0812">Transmembrane</keyword>
<dbReference type="Pfam" id="PF05036">
    <property type="entry name" value="SPOR"/>
    <property type="match status" value="1"/>
</dbReference>
<dbReference type="InterPro" id="IPR036680">
    <property type="entry name" value="SPOR-like_sf"/>
</dbReference>
<feature type="region of interest" description="Disordered" evidence="1">
    <location>
        <begin position="60"/>
        <end position="79"/>
    </location>
</feature>
<feature type="compositionally biased region" description="Basic residues" evidence="1">
    <location>
        <begin position="11"/>
        <end position="20"/>
    </location>
</feature>
<accession>A0ABU3R1S8</accession>
<feature type="transmembrane region" description="Helical" evidence="2">
    <location>
        <begin position="28"/>
        <end position="47"/>
    </location>
</feature>
<keyword evidence="2" id="KW-0472">Membrane</keyword>
<feature type="domain" description="SPOR" evidence="3">
    <location>
        <begin position="100"/>
        <end position="177"/>
    </location>
</feature>
<evidence type="ECO:0000256" key="2">
    <source>
        <dbReference type="SAM" id="Phobius"/>
    </source>
</evidence>
<evidence type="ECO:0000313" key="4">
    <source>
        <dbReference type="EMBL" id="MDU0113614.1"/>
    </source>
</evidence>
<proteinExistence type="predicted"/>
<protein>
    <submittedName>
        <fullName evidence="4">SPOR domain-containing protein</fullName>
    </submittedName>
</protein>